<proteinExistence type="predicted"/>
<dbReference type="Proteomes" id="UP000440578">
    <property type="component" value="Unassembled WGS sequence"/>
</dbReference>
<keyword evidence="3" id="KW-1185">Reference proteome</keyword>
<keyword evidence="1" id="KW-0732">Signal</keyword>
<feature type="signal peptide" evidence="1">
    <location>
        <begin position="1"/>
        <end position="20"/>
    </location>
</feature>
<evidence type="ECO:0000313" key="2">
    <source>
        <dbReference type="EMBL" id="KAF0307633.1"/>
    </source>
</evidence>
<protein>
    <submittedName>
        <fullName evidence="2">Uncharacterized protein</fullName>
    </submittedName>
</protein>
<evidence type="ECO:0000313" key="3">
    <source>
        <dbReference type="Proteomes" id="UP000440578"/>
    </source>
</evidence>
<dbReference type="EMBL" id="VIIS01000555">
    <property type="protein sequence ID" value="KAF0307633.1"/>
    <property type="molecule type" value="Genomic_DNA"/>
</dbReference>
<gene>
    <name evidence="2" type="ORF">FJT64_021065</name>
</gene>
<comment type="caution">
    <text evidence="2">The sequence shown here is derived from an EMBL/GenBank/DDBJ whole genome shotgun (WGS) entry which is preliminary data.</text>
</comment>
<evidence type="ECO:0000256" key="1">
    <source>
        <dbReference type="SAM" id="SignalP"/>
    </source>
</evidence>
<name>A0A6A4WNL4_AMPAM</name>
<feature type="chain" id="PRO_5025408683" evidence="1">
    <location>
        <begin position="21"/>
        <end position="76"/>
    </location>
</feature>
<organism evidence="2 3">
    <name type="scientific">Amphibalanus amphitrite</name>
    <name type="common">Striped barnacle</name>
    <name type="synonym">Balanus amphitrite</name>
    <dbReference type="NCBI Taxonomy" id="1232801"/>
    <lineage>
        <taxon>Eukaryota</taxon>
        <taxon>Metazoa</taxon>
        <taxon>Ecdysozoa</taxon>
        <taxon>Arthropoda</taxon>
        <taxon>Crustacea</taxon>
        <taxon>Multicrustacea</taxon>
        <taxon>Cirripedia</taxon>
        <taxon>Thoracica</taxon>
        <taxon>Thoracicalcarea</taxon>
        <taxon>Balanomorpha</taxon>
        <taxon>Balanoidea</taxon>
        <taxon>Balanidae</taxon>
        <taxon>Amphibalaninae</taxon>
        <taxon>Amphibalanus</taxon>
    </lineage>
</organism>
<accession>A0A6A4WNL4</accession>
<dbReference type="OrthoDB" id="6401715at2759"/>
<sequence>MARLALWLVAVAAVVPLVLAGGADSRRVSARTLSGFPQHFLHPFINFWEFHLDPEDFPKLDGVSEVLTAGNLMTVS</sequence>
<dbReference type="AlphaFoldDB" id="A0A6A4WNL4"/>
<reference evidence="2 3" key="1">
    <citation type="submission" date="2019-07" db="EMBL/GenBank/DDBJ databases">
        <title>Draft genome assembly of a fouling barnacle, Amphibalanus amphitrite (Darwin, 1854): The first reference genome for Thecostraca.</title>
        <authorList>
            <person name="Kim W."/>
        </authorList>
    </citation>
    <scope>NUCLEOTIDE SEQUENCE [LARGE SCALE GENOMIC DNA]</scope>
    <source>
        <strain evidence="2">SNU_AA5</strain>
        <tissue evidence="2">Soma without cirri and trophi</tissue>
    </source>
</reference>